<evidence type="ECO:0000313" key="2">
    <source>
        <dbReference type="EMBL" id="TGN13006.1"/>
    </source>
</evidence>
<keyword evidence="1" id="KW-0812">Transmembrane</keyword>
<dbReference type="AlphaFoldDB" id="A0A6H3NNS3"/>
<protein>
    <submittedName>
        <fullName evidence="2">Uncharacterized protein</fullName>
    </submittedName>
</protein>
<dbReference type="Pfam" id="PF14312">
    <property type="entry name" value="FG-GAP_2"/>
    <property type="match status" value="1"/>
</dbReference>
<name>A0A6H3NNS3_9LEPT</name>
<reference evidence="2" key="1">
    <citation type="journal article" date="2019" name="PLoS Negl. Trop. Dis.">
        <title>Revisiting the worldwide diversity of Leptospira species in the environment.</title>
        <authorList>
            <person name="Vincent A.T."/>
            <person name="Schiettekatte O."/>
            <person name="Bourhy P."/>
            <person name="Veyrier F.J."/>
            <person name="Picardeau M."/>
        </authorList>
    </citation>
    <scope>NUCLEOTIDE SEQUENCE [LARGE SCALE GENOMIC DNA]</scope>
    <source>
        <strain evidence="2">201601109</strain>
    </source>
</reference>
<sequence length="137" mass="14524">MSKGQIGFPSFLIEMIVGLFLLLVCANCQRLTLNNPCDQKSKGYRETLLLASISGTPIPFYGFLVSNSPKLWEATQVYLKASDAGDLCGNSVAITGDTIVVGASGESSFQTRITNGPTVSTNNSALSSGAAFVFFKK</sequence>
<dbReference type="OrthoDB" id="9782766at2"/>
<evidence type="ECO:0000256" key="1">
    <source>
        <dbReference type="SAM" id="Phobius"/>
    </source>
</evidence>
<dbReference type="EMBL" id="RQHU01000019">
    <property type="protein sequence ID" value="TGN13006.1"/>
    <property type="molecule type" value="Genomic_DNA"/>
</dbReference>
<keyword evidence="1" id="KW-0472">Membrane</keyword>
<gene>
    <name evidence="2" type="ORF">EHR08_16895</name>
</gene>
<feature type="transmembrane region" description="Helical" evidence="1">
    <location>
        <begin position="47"/>
        <end position="64"/>
    </location>
</feature>
<organism evidence="2 3">
    <name type="scientific">Leptospira bandrabouensis</name>
    <dbReference type="NCBI Taxonomy" id="2484903"/>
    <lineage>
        <taxon>Bacteria</taxon>
        <taxon>Pseudomonadati</taxon>
        <taxon>Spirochaetota</taxon>
        <taxon>Spirochaetia</taxon>
        <taxon>Leptospirales</taxon>
        <taxon>Leptospiraceae</taxon>
        <taxon>Leptospira</taxon>
    </lineage>
</organism>
<dbReference type="RefSeq" id="WP_135743848.1">
    <property type="nucleotide sequence ID" value="NZ_JAIZBJ010000001.1"/>
</dbReference>
<dbReference type="InterPro" id="IPR013517">
    <property type="entry name" value="FG-GAP"/>
</dbReference>
<feature type="transmembrane region" description="Helical" evidence="1">
    <location>
        <begin position="6"/>
        <end position="26"/>
    </location>
</feature>
<evidence type="ECO:0000313" key="3">
    <source>
        <dbReference type="Proteomes" id="UP000297649"/>
    </source>
</evidence>
<accession>A0A6H3NNS3</accession>
<proteinExistence type="predicted"/>
<keyword evidence="1" id="KW-1133">Transmembrane helix</keyword>
<comment type="caution">
    <text evidence="2">The sequence shown here is derived from an EMBL/GenBank/DDBJ whole genome shotgun (WGS) entry which is preliminary data.</text>
</comment>
<keyword evidence="3" id="KW-1185">Reference proteome</keyword>
<dbReference type="Proteomes" id="UP000297649">
    <property type="component" value="Unassembled WGS sequence"/>
</dbReference>